<dbReference type="OrthoDB" id="5321643at2"/>
<reference evidence="2 3" key="1">
    <citation type="submission" date="2016-10" db="EMBL/GenBank/DDBJ databases">
        <authorList>
            <person name="de Groot N.N."/>
        </authorList>
    </citation>
    <scope>NUCLEOTIDE SEQUENCE [LARGE SCALE GENOMIC DNA]</scope>
    <source>
        <strain evidence="2 3">ASO4-2</strain>
    </source>
</reference>
<sequence length="242" mass="28441">MPDSSPQIVLVEHAGEHVPVSVDFKDRQRLSISVHPDGSVTALAPTGRSLDDVLTHLNRRRFWIAKQRRYFEAYQPLPVEKRYVPGETHLYLGRQYRLRVHQSDKTFVRLIGRFFEVHIPTPKQPRPIATAMKGWYQAHAETIFRDRLRRCAQNATPLRFGLDVRLRVKPMERRWGSCSKAGMITLNTDLVKMPLHCIDYVIVHELCHLRIHDHSPAFFRMLGQCMPDWQQRKERLESMVMR</sequence>
<protein>
    <recommendedName>
        <fullName evidence="1">YgjP-like metallopeptidase domain-containing protein</fullName>
    </recommendedName>
</protein>
<dbReference type="CDD" id="cd07344">
    <property type="entry name" value="M48_yhfN_like"/>
    <property type="match status" value="1"/>
</dbReference>
<dbReference type="PANTHER" id="PTHR30399">
    <property type="entry name" value="UNCHARACTERIZED PROTEIN YGJP"/>
    <property type="match status" value="1"/>
</dbReference>
<feature type="domain" description="YgjP-like metallopeptidase" evidence="1">
    <location>
        <begin position="29"/>
        <end position="238"/>
    </location>
</feature>
<gene>
    <name evidence="2" type="ORF">SAMN05660653_03121</name>
</gene>
<evidence type="ECO:0000259" key="1">
    <source>
        <dbReference type="Pfam" id="PF01863"/>
    </source>
</evidence>
<evidence type="ECO:0000313" key="3">
    <source>
        <dbReference type="Proteomes" id="UP000198771"/>
    </source>
</evidence>
<dbReference type="PANTHER" id="PTHR30399:SF1">
    <property type="entry name" value="UTP PYROPHOSPHATASE"/>
    <property type="match status" value="1"/>
</dbReference>
<dbReference type="Gene3D" id="3.30.2010.10">
    <property type="entry name" value="Metalloproteases ('zincins'), catalytic domain"/>
    <property type="match status" value="1"/>
</dbReference>
<accession>A0A1G6ET90</accession>
<dbReference type="AlphaFoldDB" id="A0A1G6ET90"/>
<dbReference type="RefSeq" id="WP_092123765.1">
    <property type="nucleotide sequence ID" value="NZ_FMXO01000022.1"/>
</dbReference>
<name>A0A1G6ET90_9BACT</name>
<organism evidence="2 3">
    <name type="scientific">Desulfonatronum thiosulfatophilum</name>
    <dbReference type="NCBI Taxonomy" id="617002"/>
    <lineage>
        <taxon>Bacteria</taxon>
        <taxon>Pseudomonadati</taxon>
        <taxon>Thermodesulfobacteriota</taxon>
        <taxon>Desulfovibrionia</taxon>
        <taxon>Desulfovibrionales</taxon>
        <taxon>Desulfonatronaceae</taxon>
        <taxon>Desulfonatronum</taxon>
    </lineage>
</organism>
<dbReference type="Proteomes" id="UP000198771">
    <property type="component" value="Unassembled WGS sequence"/>
</dbReference>
<keyword evidence="3" id="KW-1185">Reference proteome</keyword>
<dbReference type="InterPro" id="IPR002725">
    <property type="entry name" value="YgjP-like_metallopeptidase"/>
</dbReference>
<dbReference type="InterPro" id="IPR053136">
    <property type="entry name" value="UTP_pyrophosphatase-like"/>
</dbReference>
<dbReference type="EMBL" id="FMXO01000022">
    <property type="protein sequence ID" value="SDB60623.1"/>
    <property type="molecule type" value="Genomic_DNA"/>
</dbReference>
<evidence type="ECO:0000313" key="2">
    <source>
        <dbReference type="EMBL" id="SDB60623.1"/>
    </source>
</evidence>
<dbReference type="Pfam" id="PF01863">
    <property type="entry name" value="YgjP-like"/>
    <property type="match status" value="1"/>
</dbReference>
<proteinExistence type="predicted"/>
<dbReference type="STRING" id="617002.SAMN05660653_03121"/>